<keyword evidence="3" id="KW-1185">Reference proteome</keyword>
<comment type="caution">
    <text evidence="2">The sequence shown here is derived from an EMBL/GenBank/DDBJ whole genome shotgun (WGS) entry which is preliminary data.</text>
</comment>
<dbReference type="AlphaFoldDB" id="A0AAV7AAC3"/>
<sequence length="92" mass="10442">MYLSPVSLMYLFYLSGGCICAWCGHVCAHLASDEHSLHPGEAMYTVVKLPCTISFICHLLLHILSLPHCTLGSNRAHISHEFVWLWKRNRFG</sequence>
<organism evidence="2 3">
    <name type="scientific">Engystomops pustulosus</name>
    <name type="common">Tungara frog</name>
    <name type="synonym">Physalaemus pustulosus</name>
    <dbReference type="NCBI Taxonomy" id="76066"/>
    <lineage>
        <taxon>Eukaryota</taxon>
        <taxon>Metazoa</taxon>
        <taxon>Chordata</taxon>
        <taxon>Craniata</taxon>
        <taxon>Vertebrata</taxon>
        <taxon>Euteleostomi</taxon>
        <taxon>Amphibia</taxon>
        <taxon>Batrachia</taxon>
        <taxon>Anura</taxon>
        <taxon>Neobatrachia</taxon>
        <taxon>Hyloidea</taxon>
        <taxon>Leptodactylidae</taxon>
        <taxon>Leiuperinae</taxon>
        <taxon>Engystomops</taxon>
    </lineage>
</organism>
<evidence type="ECO:0008006" key="4">
    <source>
        <dbReference type="Google" id="ProtNLM"/>
    </source>
</evidence>
<evidence type="ECO:0000313" key="2">
    <source>
        <dbReference type="EMBL" id="KAG8557073.1"/>
    </source>
</evidence>
<name>A0AAV7AAC3_ENGPU</name>
<feature type="transmembrane region" description="Helical" evidence="1">
    <location>
        <begin position="43"/>
        <end position="64"/>
    </location>
</feature>
<keyword evidence="1" id="KW-1133">Transmembrane helix</keyword>
<evidence type="ECO:0000256" key="1">
    <source>
        <dbReference type="SAM" id="Phobius"/>
    </source>
</evidence>
<dbReference type="EMBL" id="WNYA01000009">
    <property type="protein sequence ID" value="KAG8557073.1"/>
    <property type="molecule type" value="Genomic_DNA"/>
</dbReference>
<protein>
    <recommendedName>
        <fullName evidence="4">Secreted protein</fullName>
    </recommendedName>
</protein>
<accession>A0AAV7AAC3</accession>
<reference evidence="2" key="1">
    <citation type="thesis" date="2020" institute="ProQuest LLC" country="789 East Eisenhower Parkway, Ann Arbor, MI, USA">
        <title>Comparative Genomics and Chromosome Evolution.</title>
        <authorList>
            <person name="Mudd A.B."/>
        </authorList>
    </citation>
    <scope>NUCLEOTIDE SEQUENCE</scope>
    <source>
        <strain evidence="2">237g6f4</strain>
        <tissue evidence="2">Blood</tissue>
    </source>
</reference>
<keyword evidence="1" id="KW-0812">Transmembrane</keyword>
<dbReference type="Proteomes" id="UP000824782">
    <property type="component" value="Unassembled WGS sequence"/>
</dbReference>
<evidence type="ECO:0000313" key="3">
    <source>
        <dbReference type="Proteomes" id="UP000824782"/>
    </source>
</evidence>
<proteinExistence type="predicted"/>
<keyword evidence="1" id="KW-0472">Membrane</keyword>
<feature type="transmembrane region" description="Helical" evidence="1">
    <location>
        <begin position="12"/>
        <end position="31"/>
    </location>
</feature>
<gene>
    <name evidence="2" type="ORF">GDO81_018324</name>
</gene>